<protein>
    <submittedName>
        <fullName evidence="2">DUF87 domain-containing protein</fullName>
    </submittedName>
</protein>
<dbReference type="InterPro" id="IPR027417">
    <property type="entry name" value="P-loop_NTPase"/>
</dbReference>
<dbReference type="RefSeq" id="WP_014314999.1">
    <property type="nucleotide sequence ID" value="NZ_JAGSND010000016.1"/>
</dbReference>
<sequence>MAYKNKAQRASQTEDVRIQEFLDMIAPSAIKFFTDYFICGNTFRSVWALREYPTATEEQAILRHLGEKDSVTLHIYTRHVSPVEERKIISNAANKNRMQRSSTQDLQQTVTAESNLQDVTAIVAQMHRSKEPLLHAAVYIELSAHDLNQLGLLQTEVLTELVRSKLNVDRLLLRQQQGFLSVMPSGWNVFSDQFERVLPASSVANLYPFNYSGKTDPNGFYLGRDKFGSNILVDFNRRADDKTNANILILGNSGQGKSYLLKLILTNLRESGMNIICLDPEMEFEDLTNNLGGCFIDLMTGEYIINVLEPKTWDENGSPEDKDAPQTFRICSKLSQHISFLKDFFRTYKDFTDREIDTIEIMLGKLYEKWGITDHSNFDRLKPEDYPILSDLYELIESEYKEFDESRRQLYTADTLREICLGLHSLCKGAESKFFNGHTNIKNSEFVTFGVKGLLQTSKNLRNALLFNVLSYMSNELLTTGNTAASIDEFYLFLSNLTAVEYVRNFMKRVRKKDSAVILSSQNLEDFNLEGIREYTKPLFSIPAHAFLFNAGNIDKRFYMDTLQLEESEYNLIRYPQRGTCLYKCGNERYNLMVQAPEYKAALFGKAGGR</sequence>
<dbReference type="InterPro" id="IPR051162">
    <property type="entry name" value="T4SS_component"/>
</dbReference>
<dbReference type="Gene3D" id="1.10.8.730">
    <property type="match status" value="1"/>
</dbReference>
<accession>A0A8J7W2J2</accession>
<dbReference type="InterPro" id="IPR002789">
    <property type="entry name" value="HerA_central"/>
</dbReference>
<gene>
    <name evidence="2" type="ORF">KCX82_17645</name>
</gene>
<dbReference type="Pfam" id="PF01935">
    <property type="entry name" value="DUF87"/>
    <property type="match status" value="1"/>
</dbReference>
<evidence type="ECO:0000259" key="1">
    <source>
        <dbReference type="Pfam" id="PF01935"/>
    </source>
</evidence>
<organism evidence="2 3">
    <name type="scientific">Sinanaerobacter chloroacetimidivorans</name>
    <dbReference type="NCBI Taxonomy" id="2818044"/>
    <lineage>
        <taxon>Bacteria</taxon>
        <taxon>Bacillati</taxon>
        <taxon>Bacillota</taxon>
        <taxon>Clostridia</taxon>
        <taxon>Peptostreptococcales</taxon>
        <taxon>Anaerovoracaceae</taxon>
        <taxon>Sinanaerobacter</taxon>
    </lineage>
</organism>
<evidence type="ECO:0000313" key="3">
    <source>
        <dbReference type="Proteomes" id="UP000675664"/>
    </source>
</evidence>
<proteinExistence type="predicted"/>
<dbReference type="PANTHER" id="PTHR30121:SF6">
    <property type="entry name" value="SLR6007 PROTEIN"/>
    <property type="match status" value="1"/>
</dbReference>
<feature type="domain" description="Helicase HerA central" evidence="1">
    <location>
        <begin position="247"/>
        <end position="309"/>
    </location>
</feature>
<dbReference type="SUPFAM" id="SSF52540">
    <property type="entry name" value="P-loop containing nucleoside triphosphate hydrolases"/>
    <property type="match status" value="1"/>
</dbReference>
<dbReference type="PANTHER" id="PTHR30121">
    <property type="entry name" value="UNCHARACTERIZED PROTEIN YJGR-RELATED"/>
    <property type="match status" value="1"/>
</dbReference>
<dbReference type="EMBL" id="JAGSND010000016">
    <property type="protein sequence ID" value="MBR0599712.1"/>
    <property type="molecule type" value="Genomic_DNA"/>
</dbReference>
<reference evidence="2" key="2">
    <citation type="submission" date="2021-04" db="EMBL/GenBank/DDBJ databases">
        <authorList>
            <person name="Liu J."/>
        </authorList>
    </citation>
    <scope>NUCLEOTIDE SEQUENCE</scope>
    <source>
        <strain evidence="2">BAD-6</strain>
    </source>
</reference>
<evidence type="ECO:0000313" key="2">
    <source>
        <dbReference type="EMBL" id="MBR0599712.1"/>
    </source>
</evidence>
<reference evidence="2" key="1">
    <citation type="submission" date="2021-04" db="EMBL/GenBank/DDBJ databases">
        <title>Sinoanaerobacter chloroacetimidivorans sp. nov., an obligate anaerobic bacterium isolated from anaerobic sludge.</title>
        <authorList>
            <person name="Bao Y."/>
        </authorList>
    </citation>
    <scope>NUCLEOTIDE SEQUENCE</scope>
    <source>
        <strain evidence="2">BAD-6</strain>
    </source>
</reference>
<dbReference type="AlphaFoldDB" id="A0A8J7W2J2"/>
<comment type="caution">
    <text evidence="2">The sequence shown here is derived from an EMBL/GenBank/DDBJ whole genome shotgun (WGS) entry which is preliminary data.</text>
</comment>
<dbReference type="Gene3D" id="3.40.50.300">
    <property type="entry name" value="P-loop containing nucleotide triphosphate hydrolases"/>
    <property type="match status" value="1"/>
</dbReference>
<keyword evidence="3" id="KW-1185">Reference proteome</keyword>
<dbReference type="Proteomes" id="UP000675664">
    <property type="component" value="Unassembled WGS sequence"/>
</dbReference>
<name>A0A8J7W2J2_9FIRM</name>